<organism evidence="1 2">
    <name type="scientific">Panagrolaimus sp. ES5</name>
    <dbReference type="NCBI Taxonomy" id="591445"/>
    <lineage>
        <taxon>Eukaryota</taxon>
        <taxon>Metazoa</taxon>
        <taxon>Ecdysozoa</taxon>
        <taxon>Nematoda</taxon>
        <taxon>Chromadorea</taxon>
        <taxon>Rhabditida</taxon>
        <taxon>Tylenchina</taxon>
        <taxon>Panagrolaimomorpha</taxon>
        <taxon>Panagrolaimoidea</taxon>
        <taxon>Panagrolaimidae</taxon>
        <taxon>Panagrolaimus</taxon>
    </lineage>
</organism>
<reference evidence="2" key="1">
    <citation type="submission" date="2022-11" db="UniProtKB">
        <authorList>
            <consortium name="WormBaseParasite"/>
        </authorList>
    </citation>
    <scope>IDENTIFICATION</scope>
</reference>
<sequence length="112" mass="13128">MLLERIPNVNKLYYSKSIFDATPEIITNETLKKWCGFKTFEEFHISKFALSPTIDPKMFYHFVKCTAAPKAKFNFHLNYAFDEQKNELKNAVGDMISSNSDIDKEKLEVLFY</sequence>
<evidence type="ECO:0000313" key="2">
    <source>
        <dbReference type="WBParaSite" id="ES5_v2.g25153.t1"/>
    </source>
</evidence>
<dbReference type="WBParaSite" id="ES5_v2.g25153.t1">
    <property type="protein sequence ID" value="ES5_v2.g25153.t1"/>
    <property type="gene ID" value="ES5_v2.g25153"/>
</dbReference>
<dbReference type="Proteomes" id="UP000887579">
    <property type="component" value="Unplaced"/>
</dbReference>
<name>A0AC34G6L7_9BILA</name>
<accession>A0AC34G6L7</accession>
<evidence type="ECO:0000313" key="1">
    <source>
        <dbReference type="Proteomes" id="UP000887579"/>
    </source>
</evidence>
<protein>
    <submittedName>
        <fullName evidence="2">Uncharacterized protein</fullName>
    </submittedName>
</protein>
<proteinExistence type="predicted"/>